<feature type="compositionally biased region" description="Acidic residues" evidence="7">
    <location>
        <begin position="294"/>
        <end position="303"/>
    </location>
</feature>
<evidence type="ECO:0000256" key="8">
    <source>
        <dbReference type="SAM" id="Phobius"/>
    </source>
</evidence>
<feature type="transmembrane region" description="Helical" evidence="8">
    <location>
        <begin position="127"/>
        <end position="145"/>
    </location>
</feature>
<evidence type="ECO:0000256" key="1">
    <source>
        <dbReference type="ARBA" id="ARBA00004127"/>
    </source>
</evidence>
<dbReference type="GO" id="GO:0005774">
    <property type="term" value="C:vacuolar membrane"/>
    <property type="evidence" value="ECO:0007669"/>
    <property type="project" value="TreeGrafter"/>
</dbReference>
<feature type="transmembrane region" description="Helical" evidence="8">
    <location>
        <begin position="12"/>
        <end position="34"/>
    </location>
</feature>
<dbReference type="HOGENOM" id="CLU_046327_0_0_1"/>
<sequence length="303" mass="33071">MGVIPLSDPPSLALSTLSTLLGWAYTFAWSASFYPQVIRNFTHKSTIGLSTDFVVLNAVGHSSYLLYNTLLLFYGPVRRAYRHAHGGRENVVQLNDFIFSLHATLLALITLAQFLRYRKAHQGVSRTVSLSLAGALTVAVFLAGAKRLKLVNWLHIVNAASTLKLVITLTKYLPQIKLNADRESTKGFSIENILLDLTGGLLSLAQLGVDAVWIQGSWSGVAGDWGKLGLGLLSIAFDGVLIWQHYGVYGAVEVDEDDEREETPDGTGRRRSGYGSLAGSRQASYSSRRANQDGETEDSALLR</sequence>
<proteinExistence type="predicted"/>
<dbReference type="RefSeq" id="XP_016293180.1">
    <property type="nucleotide sequence ID" value="XM_016435449.1"/>
</dbReference>
<dbReference type="Proteomes" id="UP000019377">
    <property type="component" value="Unassembled WGS sequence"/>
</dbReference>
<feature type="compositionally biased region" description="Polar residues" evidence="7">
    <location>
        <begin position="279"/>
        <end position="289"/>
    </location>
</feature>
<keyword evidence="6 8" id="KW-0472">Membrane</keyword>
<keyword evidence="5 8" id="KW-1133">Transmembrane helix</keyword>
<dbReference type="OrthoDB" id="75720at2759"/>
<dbReference type="InterPro" id="IPR005282">
    <property type="entry name" value="LC_transporter"/>
</dbReference>
<evidence type="ECO:0000256" key="7">
    <source>
        <dbReference type="SAM" id="MobiDB-lite"/>
    </source>
</evidence>
<evidence type="ECO:0000313" key="9">
    <source>
        <dbReference type="EMBL" id="EST08191.1"/>
    </source>
</evidence>
<dbReference type="STRING" id="1365824.V5ECM7"/>
<accession>V5ECM7</accession>
<dbReference type="GeneID" id="27418069"/>
<evidence type="ECO:0008006" key="11">
    <source>
        <dbReference type="Google" id="ProtNLM"/>
    </source>
</evidence>
<dbReference type="GO" id="GO:0012505">
    <property type="term" value="C:endomembrane system"/>
    <property type="evidence" value="ECO:0007669"/>
    <property type="project" value="UniProtKB-SubCell"/>
</dbReference>
<keyword evidence="10" id="KW-1185">Reference proteome</keyword>
<dbReference type="Gene3D" id="1.20.1280.290">
    <property type="match status" value="1"/>
</dbReference>
<evidence type="ECO:0000256" key="5">
    <source>
        <dbReference type="ARBA" id="ARBA00022989"/>
    </source>
</evidence>
<evidence type="ECO:0000256" key="4">
    <source>
        <dbReference type="ARBA" id="ARBA00022737"/>
    </source>
</evidence>
<dbReference type="EMBL" id="KI545860">
    <property type="protein sequence ID" value="EST08191.1"/>
    <property type="molecule type" value="Genomic_DNA"/>
</dbReference>
<reference evidence="10" key="1">
    <citation type="journal article" date="2013" name="Genome Announc.">
        <title>Draft genome sequence of Pseudozyma brasiliensis sp. nov. strain GHG001, a high producer of endo-1,4-xylanase isolated from an insect pest of sugarcane.</title>
        <authorList>
            <person name="Oliveira J.V.D.C."/>
            <person name="dos Santos R.A.C."/>
            <person name="Borges T.A."/>
            <person name="Riano-Pachon D.M."/>
            <person name="Goldman G.H."/>
        </authorList>
    </citation>
    <scope>NUCLEOTIDE SEQUENCE [LARGE SCALE GENOMIC DNA]</scope>
    <source>
        <strain evidence="10">GHG001</strain>
    </source>
</reference>
<dbReference type="OMA" id="LAFAYHG"/>
<dbReference type="AlphaFoldDB" id="V5ECM7"/>
<evidence type="ECO:0000256" key="6">
    <source>
        <dbReference type="ARBA" id="ARBA00023136"/>
    </source>
</evidence>
<dbReference type="PANTHER" id="PTHR13131">
    <property type="entry name" value="CYSTINOSIN"/>
    <property type="match status" value="1"/>
</dbReference>
<gene>
    <name evidence="9" type="ORF">PSEUBRA_SCAF18g04751</name>
</gene>
<feature type="transmembrane region" description="Helical" evidence="8">
    <location>
        <begin position="97"/>
        <end position="115"/>
    </location>
</feature>
<dbReference type="PANTHER" id="PTHR13131:SF5">
    <property type="entry name" value="CYSTINOSIN"/>
    <property type="match status" value="1"/>
</dbReference>
<dbReference type="Pfam" id="PF04193">
    <property type="entry name" value="PQ-loop"/>
    <property type="match status" value="2"/>
</dbReference>
<dbReference type="GO" id="GO:0000324">
    <property type="term" value="C:fungal-type vacuole"/>
    <property type="evidence" value="ECO:0007669"/>
    <property type="project" value="TreeGrafter"/>
</dbReference>
<comment type="subcellular location">
    <subcellularLocation>
        <location evidence="1">Endomembrane system</location>
        <topology evidence="1">Multi-pass membrane protein</topology>
    </subcellularLocation>
</comment>
<protein>
    <recommendedName>
        <fullName evidence="11">Cystinosin</fullName>
    </recommendedName>
</protein>
<name>V5ECM7_KALBG</name>
<keyword evidence="3 8" id="KW-0812">Transmembrane</keyword>
<feature type="transmembrane region" description="Helical" evidence="8">
    <location>
        <begin position="54"/>
        <end position="77"/>
    </location>
</feature>
<dbReference type="InterPro" id="IPR006603">
    <property type="entry name" value="PQ-loop_rpt"/>
</dbReference>
<dbReference type="GO" id="GO:0015184">
    <property type="term" value="F:L-cystine transmembrane transporter activity"/>
    <property type="evidence" value="ECO:0007669"/>
    <property type="project" value="TreeGrafter"/>
</dbReference>
<feature type="region of interest" description="Disordered" evidence="7">
    <location>
        <begin position="256"/>
        <end position="303"/>
    </location>
</feature>
<evidence type="ECO:0000256" key="3">
    <source>
        <dbReference type="ARBA" id="ARBA00022692"/>
    </source>
</evidence>
<dbReference type="eggNOG" id="KOG3145">
    <property type="taxonomic scope" value="Eukaryota"/>
</dbReference>
<keyword evidence="4" id="KW-0677">Repeat</keyword>
<dbReference type="SMART" id="SM00679">
    <property type="entry name" value="CTNS"/>
    <property type="match status" value="2"/>
</dbReference>
<keyword evidence="2" id="KW-0813">Transport</keyword>
<evidence type="ECO:0000313" key="10">
    <source>
        <dbReference type="Proteomes" id="UP000019377"/>
    </source>
</evidence>
<evidence type="ECO:0000256" key="2">
    <source>
        <dbReference type="ARBA" id="ARBA00022448"/>
    </source>
</evidence>
<organism evidence="9 10">
    <name type="scientific">Kalmanozyma brasiliensis (strain GHG001)</name>
    <name type="common">Yeast</name>
    <name type="synonym">Pseudozyma brasiliensis</name>
    <dbReference type="NCBI Taxonomy" id="1365824"/>
    <lineage>
        <taxon>Eukaryota</taxon>
        <taxon>Fungi</taxon>
        <taxon>Dikarya</taxon>
        <taxon>Basidiomycota</taxon>
        <taxon>Ustilaginomycotina</taxon>
        <taxon>Ustilaginomycetes</taxon>
        <taxon>Ustilaginales</taxon>
        <taxon>Ustilaginaceae</taxon>
        <taxon>Kalmanozyma</taxon>
    </lineage>
</organism>